<organism evidence="10 11">
    <name type="scientific">Halobacteroides halobius (strain ATCC 35273 / DSM 5150 / MD-1)</name>
    <dbReference type="NCBI Taxonomy" id="748449"/>
    <lineage>
        <taxon>Bacteria</taxon>
        <taxon>Bacillati</taxon>
        <taxon>Bacillota</taxon>
        <taxon>Clostridia</taxon>
        <taxon>Halanaerobiales</taxon>
        <taxon>Halobacteroidaceae</taxon>
        <taxon>Halobacteroides</taxon>
    </lineage>
</organism>
<dbReference type="Pfam" id="PF02224">
    <property type="entry name" value="Cytidylate_kin"/>
    <property type="match status" value="1"/>
</dbReference>
<sequence length="222" mass="24720">MNKELTVAIDGPAGAGKSTVAKIVADKLEYIYIDTGAMYRALTLKALQEDIDLTNKADLVKIAQQAKISFSKNNKQERILLDQQDVTSQIRTKRVNNHVSLVAKVAGVRKELVKAQRKLATCCGVVMDGRDIGTVVLPNADVKIFLTASVEERTTRRFQQLKDKGVNVNFAELKEEIIKRDQLDRNREVGPLQKADDAVEIDTTDLDKKDVINKIISICQEV</sequence>
<dbReference type="InterPro" id="IPR003136">
    <property type="entry name" value="Cytidylate_kin"/>
</dbReference>
<dbReference type="Proteomes" id="UP000010880">
    <property type="component" value="Chromosome"/>
</dbReference>
<comment type="similarity">
    <text evidence="1 8">Belongs to the cytidylate kinase family. Type 1 subfamily.</text>
</comment>
<dbReference type="GO" id="GO:0005829">
    <property type="term" value="C:cytosol"/>
    <property type="evidence" value="ECO:0007669"/>
    <property type="project" value="TreeGrafter"/>
</dbReference>
<dbReference type="OrthoDB" id="9807434at2"/>
<dbReference type="HAMAP" id="MF_00238">
    <property type="entry name" value="Cytidyl_kinase_type1"/>
    <property type="match status" value="1"/>
</dbReference>
<dbReference type="HOGENOM" id="CLU_079959_0_2_9"/>
<evidence type="ECO:0000313" key="11">
    <source>
        <dbReference type="Proteomes" id="UP000010880"/>
    </source>
</evidence>
<dbReference type="GO" id="GO:0036430">
    <property type="term" value="F:CMP kinase activity"/>
    <property type="evidence" value="ECO:0007669"/>
    <property type="project" value="RHEA"/>
</dbReference>
<keyword evidence="4 8" id="KW-0418">Kinase</keyword>
<dbReference type="NCBIfam" id="TIGR00017">
    <property type="entry name" value="cmk"/>
    <property type="match status" value="1"/>
</dbReference>
<evidence type="ECO:0000256" key="8">
    <source>
        <dbReference type="HAMAP-Rule" id="MF_00238"/>
    </source>
</evidence>
<evidence type="ECO:0000256" key="7">
    <source>
        <dbReference type="ARBA" id="ARBA00048478"/>
    </source>
</evidence>
<reference evidence="11" key="1">
    <citation type="submission" date="2012-02" db="EMBL/GenBank/DDBJ databases">
        <title>The complete genome of Halobacteroides halobius DSM 5150.</title>
        <authorList>
            <person name="Lucas S."/>
            <person name="Copeland A."/>
            <person name="Lapidus A."/>
            <person name="Glavina del Rio T."/>
            <person name="Dalin E."/>
            <person name="Tice H."/>
            <person name="Bruce D."/>
            <person name="Goodwin L."/>
            <person name="Pitluck S."/>
            <person name="Peters L."/>
            <person name="Mikhailova N."/>
            <person name="Gu W."/>
            <person name="Kyrpides N."/>
            <person name="Mavromatis K."/>
            <person name="Ivanova N."/>
            <person name="Brettin T."/>
            <person name="Detter J.C."/>
            <person name="Han C."/>
            <person name="Larimer F."/>
            <person name="Land M."/>
            <person name="Hauser L."/>
            <person name="Markowitz V."/>
            <person name="Cheng J.-F."/>
            <person name="Hugenholtz P."/>
            <person name="Woyke T."/>
            <person name="Wu D."/>
            <person name="Tindall B."/>
            <person name="Pomrenke H."/>
            <person name="Brambilla E."/>
            <person name="Klenk H.-P."/>
            <person name="Eisen J.A."/>
        </authorList>
    </citation>
    <scope>NUCLEOTIDE SEQUENCE [LARGE SCALE GENOMIC DNA]</scope>
    <source>
        <strain evidence="11">ATCC 35273 / DSM 5150 / MD-1</strain>
    </source>
</reference>
<dbReference type="EC" id="2.7.4.25" evidence="8"/>
<protein>
    <recommendedName>
        <fullName evidence="8">Cytidylate kinase</fullName>
        <shortName evidence="8">CK</shortName>
        <ecNumber evidence="8">2.7.4.25</ecNumber>
    </recommendedName>
    <alternativeName>
        <fullName evidence="8">Cytidine monophosphate kinase</fullName>
        <shortName evidence="8">CMP kinase</shortName>
    </alternativeName>
</protein>
<proteinExistence type="inferred from homology"/>
<keyword evidence="3 8" id="KW-0547">Nucleotide-binding</keyword>
<comment type="catalytic activity">
    <reaction evidence="7 8">
        <text>CMP + ATP = CDP + ADP</text>
        <dbReference type="Rhea" id="RHEA:11600"/>
        <dbReference type="ChEBI" id="CHEBI:30616"/>
        <dbReference type="ChEBI" id="CHEBI:58069"/>
        <dbReference type="ChEBI" id="CHEBI:60377"/>
        <dbReference type="ChEBI" id="CHEBI:456216"/>
        <dbReference type="EC" id="2.7.4.25"/>
    </reaction>
</comment>
<feature type="domain" description="Cytidylate kinase" evidence="9">
    <location>
        <begin position="7"/>
        <end position="220"/>
    </location>
</feature>
<dbReference type="RefSeq" id="WP_015327069.1">
    <property type="nucleotide sequence ID" value="NC_019978.1"/>
</dbReference>
<dbReference type="GO" id="GO:0006220">
    <property type="term" value="P:pyrimidine nucleotide metabolic process"/>
    <property type="evidence" value="ECO:0007669"/>
    <property type="project" value="UniProtKB-UniRule"/>
</dbReference>
<dbReference type="CDD" id="cd02020">
    <property type="entry name" value="CMPK"/>
    <property type="match status" value="1"/>
</dbReference>
<evidence type="ECO:0000256" key="5">
    <source>
        <dbReference type="ARBA" id="ARBA00022840"/>
    </source>
</evidence>
<dbReference type="InterPro" id="IPR011994">
    <property type="entry name" value="Cytidylate_kinase_dom"/>
</dbReference>
<keyword evidence="5 8" id="KW-0067">ATP-binding</keyword>
<evidence type="ECO:0000256" key="2">
    <source>
        <dbReference type="ARBA" id="ARBA00022679"/>
    </source>
</evidence>
<evidence type="ECO:0000313" key="10">
    <source>
        <dbReference type="EMBL" id="AGB41347.1"/>
    </source>
</evidence>
<dbReference type="PATRIC" id="fig|748449.3.peg.1356"/>
<dbReference type="STRING" id="748449.Halha_1402"/>
<dbReference type="EMBL" id="CP003359">
    <property type="protein sequence ID" value="AGB41347.1"/>
    <property type="molecule type" value="Genomic_DNA"/>
</dbReference>
<dbReference type="GO" id="GO:0015949">
    <property type="term" value="P:nucleobase-containing small molecule interconversion"/>
    <property type="evidence" value="ECO:0007669"/>
    <property type="project" value="TreeGrafter"/>
</dbReference>
<name>L0K7W1_HALHC</name>
<dbReference type="SUPFAM" id="SSF52540">
    <property type="entry name" value="P-loop containing nucleoside triphosphate hydrolases"/>
    <property type="match status" value="1"/>
</dbReference>
<comment type="subcellular location">
    <subcellularLocation>
        <location evidence="8">Cytoplasm</location>
    </subcellularLocation>
</comment>
<evidence type="ECO:0000259" key="9">
    <source>
        <dbReference type="Pfam" id="PF02224"/>
    </source>
</evidence>
<evidence type="ECO:0000256" key="4">
    <source>
        <dbReference type="ARBA" id="ARBA00022777"/>
    </source>
</evidence>
<dbReference type="eggNOG" id="COG0283">
    <property type="taxonomic scope" value="Bacteria"/>
</dbReference>
<accession>L0K7W1</accession>
<dbReference type="InterPro" id="IPR027417">
    <property type="entry name" value="P-loop_NTPase"/>
</dbReference>
<dbReference type="Gene3D" id="3.40.50.300">
    <property type="entry name" value="P-loop containing nucleotide triphosphate hydrolases"/>
    <property type="match status" value="1"/>
</dbReference>
<evidence type="ECO:0000256" key="3">
    <source>
        <dbReference type="ARBA" id="ARBA00022741"/>
    </source>
</evidence>
<keyword evidence="2 8" id="KW-0808">Transferase</keyword>
<keyword evidence="11" id="KW-1185">Reference proteome</keyword>
<keyword evidence="8" id="KW-0963">Cytoplasm</keyword>
<dbReference type="GO" id="GO:0005524">
    <property type="term" value="F:ATP binding"/>
    <property type="evidence" value="ECO:0007669"/>
    <property type="project" value="UniProtKB-UniRule"/>
</dbReference>
<feature type="binding site" evidence="8">
    <location>
        <begin position="11"/>
        <end position="19"/>
    </location>
    <ligand>
        <name>ATP</name>
        <dbReference type="ChEBI" id="CHEBI:30616"/>
    </ligand>
</feature>
<dbReference type="AlphaFoldDB" id="L0K7W1"/>
<gene>
    <name evidence="8" type="primary">cmk</name>
    <name evidence="10" type="ordered locus">Halha_1402</name>
</gene>
<dbReference type="GO" id="GO:0036431">
    <property type="term" value="F:dCMP kinase activity"/>
    <property type="evidence" value="ECO:0007669"/>
    <property type="project" value="InterPro"/>
</dbReference>
<evidence type="ECO:0000256" key="1">
    <source>
        <dbReference type="ARBA" id="ARBA00009427"/>
    </source>
</evidence>
<dbReference type="KEGG" id="hhl:Halha_1402"/>
<evidence type="ECO:0000256" key="6">
    <source>
        <dbReference type="ARBA" id="ARBA00047615"/>
    </source>
</evidence>
<comment type="catalytic activity">
    <reaction evidence="6 8">
        <text>dCMP + ATP = dCDP + ADP</text>
        <dbReference type="Rhea" id="RHEA:25094"/>
        <dbReference type="ChEBI" id="CHEBI:30616"/>
        <dbReference type="ChEBI" id="CHEBI:57566"/>
        <dbReference type="ChEBI" id="CHEBI:58593"/>
        <dbReference type="ChEBI" id="CHEBI:456216"/>
        <dbReference type="EC" id="2.7.4.25"/>
    </reaction>
</comment>
<dbReference type="PANTHER" id="PTHR21299">
    <property type="entry name" value="CYTIDYLATE KINASE/PANTOATE-BETA-ALANINE LIGASE"/>
    <property type="match status" value="1"/>
</dbReference>
<dbReference type="PANTHER" id="PTHR21299:SF2">
    <property type="entry name" value="CYTIDYLATE KINASE"/>
    <property type="match status" value="1"/>
</dbReference>